<comment type="caution">
    <text evidence="1">The sequence shown here is derived from an EMBL/GenBank/DDBJ whole genome shotgun (WGS) entry which is preliminary data.</text>
</comment>
<sequence>MDNVHNKHHLFEVYSSEEEIDDINELQDKYEYESMSSKEEYSLFGIEAGDINFSLKKTKKVRLYVKPSSENLVSNHYLGPEILEEIEFLVNIGCRADSIILAFQKCFSEIVIHPKYVYNTICHIQNSQNKSKTDAAETFEKLMKLQREKHGWFVKVRLE</sequence>
<dbReference type="AlphaFoldDB" id="A0A9N9DB46"/>
<reference evidence="1" key="1">
    <citation type="submission" date="2021-06" db="EMBL/GenBank/DDBJ databases">
        <authorList>
            <person name="Kallberg Y."/>
            <person name="Tangrot J."/>
            <person name="Rosling A."/>
        </authorList>
    </citation>
    <scope>NUCLEOTIDE SEQUENCE</scope>
    <source>
        <strain evidence="1">87-6 pot B 2015</strain>
    </source>
</reference>
<keyword evidence="2" id="KW-1185">Reference proteome</keyword>
<accession>A0A9N9DB46</accession>
<evidence type="ECO:0000313" key="2">
    <source>
        <dbReference type="Proteomes" id="UP000789375"/>
    </source>
</evidence>
<evidence type="ECO:0000313" key="1">
    <source>
        <dbReference type="EMBL" id="CAG8629863.1"/>
    </source>
</evidence>
<dbReference type="Proteomes" id="UP000789375">
    <property type="component" value="Unassembled WGS sequence"/>
</dbReference>
<protein>
    <submittedName>
        <fullName evidence="1">8546_t:CDS:1</fullName>
    </submittedName>
</protein>
<dbReference type="EMBL" id="CAJVPP010003463">
    <property type="protein sequence ID" value="CAG8629863.1"/>
    <property type="molecule type" value="Genomic_DNA"/>
</dbReference>
<organism evidence="1 2">
    <name type="scientific">Funneliformis mosseae</name>
    <name type="common">Endomycorrhizal fungus</name>
    <name type="synonym">Glomus mosseae</name>
    <dbReference type="NCBI Taxonomy" id="27381"/>
    <lineage>
        <taxon>Eukaryota</taxon>
        <taxon>Fungi</taxon>
        <taxon>Fungi incertae sedis</taxon>
        <taxon>Mucoromycota</taxon>
        <taxon>Glomeromycotina</taxon>
        <taxon>Glomeromycetes</taxon>
        <taxon>Glomerales</taxon>
        <taxon>Glomeraceae</taxon>
        <taxon>Funneliformis</taxon>
    </lineage>
</organism>
<name>A0A9N9DB46_FUNMO</name>
<gene>
    <name evidence="1" type="ORF">FMOSSE_LOCUS10427</name>
</gene>
<feature type="non-terminal residue" evidence="1">
    <location>
        <position position="1"/>
    </location>
</feature>
<proteinExistence type="predicted"/>